<dbReference type="AlphaFoldDB" id="A0A1W9ZBB3"/>
<feature type="region of interest" description="Disordered" evidence="1">
    <location>
        <begin position="38"/>
        <end position="66"/>
    </location>
</feature>
<evidence type="ECO:0000313" key="3">
    <source>
        <dbReference type="Proteomes" id="UP000192707"/>
    </source>
</evidence>
<dbReference type="Proteomes" id="UP000192707">
    <property type="component" value="Unassembled WGS sequence"/>
</dbReference>
<protein>
    <submittedName>
        <fullName evidence="2">Uncharacterized protein</fullName>
    </submittedName>
</protein>
<organism evidence="2 3">
    <name type="scientific">Mycobacterium arosiense ATCC BAA-1401 = DSM 45069</name>
    <dbReference type="NCBI Taxonomy" id="1265311"/>
    <lineage>
        <taxon>Bacteria</taxon>
        <taxon>Bacillati</taxon>
        <taxon>Actinomycetota</taxon>
        <taxon>Actinomycetes</taxon>
        <taxon>Mycobacteriales</taxon>
        <taxon>Mycobacteriaceae</taxon>
        <taxon>Mycobacterium</taxon>
        <taxon>Mycobacterium avium complex (MAC)</taxon>
    </lineage>
</organism>
<sequence length="77" mass="8540">MAYKLIDAAQDRWRAVDAPRLVALVCAGPFHKANCSKDPNRLSLPNRQLSGHRRLPGTGRTGRSRVKSRDVVYGVVL</sequence>
<reference evidence="2 3" key="1">
    <citation type="submission" date="2016-12" db="EMBL/GenBank/DDBJ databases">
        <title>The new phylogeny of genus Mycobacterium.</title>
        <authorList>
            <person name="Tortoli E."/>
            <person name="Trovato A."/>
            <person name="Cirillo D.M."/>
        </authorList>
    </citation>
    <scope>NUCLEOTIDE SEQUENCE [LARGE SCALE GENOMIC DNA]</scope>
    <source>
        <strain evidence="2 3">DSM 45069</strain>
    </source>
</reference>
<evidence type="ECO:0000313" key="2">
    <source>
        <dbReference type="EMBL" id="ORA11274.1"/>
    </source>
</evidence>
<proteinExistence type="predicted"/>
<dbReference type="EMBL" id="MVHG01000055">
    <property type="protein sequence ID" value="ORA11274.1"/>
    <property type="molecule type" value="Genomic_DNA"/>
</dbReference>
<comment type="caution">
    <text evidence="2">The sequence shown here is derived from an EMBL/GenBank/DDBJ whole genome shotgun (WGS) entry which is preliminary data.</text>
</comment>
<name>A0A1W9ZBB3_MYCAI</name>
<gene>
    <name evidence="2" type="ORF">BST14_18890</name>
</gene>
<keyword evidence="3" id="KW-1185">Reference proteome</keyword>
<evidence type="ECO:0000256" key="1">
    <source>
        <dbReference type="SAM" id="MobiDB-lite"/>
    </source>
</evidence>
<accession>A0A1W9ZBB3</accession>